<reference evidence="1 2" key="1">
    <citation type="submission" date="2014-02" db="EMBL/GenBank/DDBJ databases">
        <title>The small core and large imbalanced accessory genome model reveals a collaborative survival strategy of Sorangium cellulosum strains in nature.</title>
        <authorList>
            <person name="Han K."/>
            <person name="Peng R."/>
            <person name="Blom J."/>
            <person name="Li Y.-Z."/>
        </authorList>
    </citation>
    <scope>NUCLEOTIDE SEQUENCE [LARGE SCALE GENOMIC DNA]</scope>
    <source>
        <strain evidence="1 2">So0008-312</strain>
    </source>
</reference>
<accession>A0A150R3V1</accession>
<dbReference type="Proteomes" id="UP000075260">
    <property type="component" value="Unassembled WGS sequence"/>
</dbReference>
<name>A0A150R3V1_SORCE</name>
<sequence length="238" mass="24984">VYVAGFGSASDRQIATATGRPWTGGEAVVSAFVNSAQAESGPLLLPVDAFSPRDGFPPGSLLLDRFLAGPGSPRDLIIADALEATNAVPFDTLNRDAGSYSVAVAHAARPYRYWFMIKHQDDGGTTSRLVTMRAHDAEAQALDITLPGSCPAQGDDLAPWVTPDGGVLFFQALYSPRGDCAAASVLRSFYVKLGPDGLPVAGQTARMLLSNLDPSHAVMTPSLSPDECTLYLASDKDG</sequence>
<dbReference type="RefSeq" id="WP_061605292.1">
    <property type="nucleotide sequence ID" value="NZ_JEMA01000023.1"/>
</dbReference>
<gene>
    <name evidence="1" type="ORF">BE15_28595</name>
</gene>
<feature type="non-terminal residue" evidence="1">
    <location>
        <position position="238"/>
    </location>
</feature>
<dbReference type="EMBL" id="JEMA01000023">
    <property type="protein sequence ID" value="KYF74821.1"/>
    <property type="molecule type" value="Genomic_DNA"/>
</dbReference>
<organism evidence="1 2">
    <name type="scientific">Sorangium cellulosum</name>
    <name type="common">Polyangium cellulosum</name>
    <dbReference type="NCBI Taxonomy" id="56"/>
    <lineage>
        <taxon>Bacteria</taxon>
        <taxon>Pseudomonadati</taxon>
        <taxon>Myxococcota</taxon>
        <taxon>Polyangia</taxon>
        <taxon>Polyangiales</taxon>
        <taxon>Polyangiaceae</taxon>
        <taxon>Sorangium</taxon>
    </lineage>
</organism>
<protein>
    <submittedName>
        <fullName evidence="1">Uncharacterized protein</fullName>
    </submittedName>
</protein>
<feature type="non-terminal residue" evidence="1">
    <location>
        <position position="1"/>
    </location>
</feature>
<evidence type="ECO:0000313" key="2">
    <source>
        <dbReference type="Proteomes" id="UP000075260"/>
    </source>
</evidence>
<evidence type="ECO:0000313" key="1">
    <source>
        <dbReference type="EMBL" id="KYF74821.1"/>
    </source>
</evidence>
<comment type="caution">
    <text evidence="1">The sequence shown here is derived from an EMBL/GenBank/DDBJ whole genome shotgun (WGS) entry which is preliminary data.</text>
</comment>
<dbReference type="AlphaFoldDB" id="A0A150R3V1"/>
<proteinExistence type="predicted"/>